<dbReference type="EMBL" id="CAWVOK010000002">
    <property type="protein sequence ID" value="CAK8162316.1"/>
    <property type="molecule type" value="Genomic_DNA"/>
</dbReference>
<accession>A0ABM9N6W0</accession>
<name>A0ABM9N6W0_9RICK</name>
<organism evidence="1 2">
    <name type="scientific">Candidatus Xenohaliotis californiensis</name>
    <dbReference type="NCBI Taxonomy" id="84677"/>
    <lineage>
        <taxon>Bacteria</taxon>
        <taxon>Pseudomonadati</taxon>
        <taxon>Pseudomonadota</taxon>
        <taxon>Alphaproteobacteria</taxon>
        <taxon>Rickettsiales</taxon>
        <taxon>Anaplasmataceae</taxon>
        <taxon>Candidatus Xenohaliotis</taxon>
    </lineage>
</organism>
<evidence type="ECO:0000313" key="1">
    <source>
        <dbReference type="EMBL" id="CAK8162316.1"/>
    </source>
</evidence>
<dbReference type="Proteomes" id="UP001314181">
    <property type="component" value="Unassembled WGS sequence"/>
</dbReference>
<keyword evidence="2" id="KW-1185">Reference proteome</keyword>
<evidence type="ECO:0008006" key="3">
    <source>
        <dbReference type="Google" id="ProtNLM"/>
    </source>
</evidence>
<sequence length="38" mass="4680">MRDYLYLLILTGVRKTNLMEMEWNEISFPFKQLDNSRN</sequence>
<gene>
    <name evidence="1" type="ORF">CAXC1_110020</name>
</gene>
<proteinExistence type="predicted"/>
<protein>
    <recommendedName>
        <fullName evidence="3">Tyr recombinase domain-containing protein</fullName>
    </recommendedName>
</protein>
<evidence type="ECO:0000313" key="2">
    <source>
        <dbReference type="Proteomes" id="UP001314181"/>
    </source>
</evidence>
<reference evidence="1 2" key="1">
    <citation type="submission" date="2024-01" db="EMBL/GenBank/DDBJ databases">
        <authorList>
            <person name="Kunselman E."/>
        </authorList>
    </citation>
    <scope>NUCLEOTIDE SEQUENCE [LARGE SCALE GENOMIC DNA]</scope>
    <source>
        <strain evidence="1">2 abalone samples</strain>
    </source>
</reference>
<comment type="caution">
    <text evidence="1">The sequence shown here is derived from an EMBL/GenBank/DDBJ whole genome shotgun (WGS) entry which is preliminary data.</text>
</comment>